<evidence type="ECO:0000313" key="1">
    <source>
        <dbReference type="EMBL" id="CAA3002163.1"/>
    </source>
</evidence>
<dbReference type="Proteomes" id="UP000594638">
    <property type="component" value="Unassembled WGS sequence"/>
</dbReference>
<dbReference type="EMBL" id="CACTIH010005812">
    <property type="protein sequence ID" value="CAA3002163.1"/>
    <property type="molecule type" value="Genomic_DNA"/>
</dbReference>
<dbReference type="OrthoDB" id="1747840at2759"/>
<dbReference type="AlphaFoldDB" id="A0A8S0TE82"/>
<dbReference type="Gramene" id="OE9A048543T1">
    <property type="protein sequence ID" value="OE9A048543C1"/>
    <property type="gene ID" value="OE9A048543"/>
</dbReference>
<accession>A0A8S0TE82</accession>
<keyword evidence="2" id="KW-1185">Reference proteome</keyword>
<organism evidence="1 2">
    <name type="scientific">Olea europaea subsp. europaea</name>
    <dbReference type="NCBI Taxonomy" id="158383"/>
    <lineage>
        <taxon>Eukaryota</taxon>
        <taxon>Viridiplantae</taxon>
        <taxon>Streptophyta</taxon>
        <taxon>Embryophyta</taxon>
        <taxon>Tracheophyta</taxon>
        <taxon>Spermatophyta</taxon>
        <taxon>Magnoliopsida</taxon>
        <taxon>eudicotyledons</taxon>
        <taxon>Gunneridae</taxon>
        <taxon>Pentapetalae</taxon>
        <taxon>asterids</taxon>
        <taxon>lamiids</taxon>
        <taxon>Lamiales</taxon>
        <taxon>Oleaceae</taxon>
        <taxon>Oleeae</taxon>
        <taxon>Olea</taxon>
    </lineage>
</organism>
<comment type="caution">
    <text evidence="1">The sequence shown here is derived from an EMBL/GenBank/DDBJ whole genome shotgun (WGS) entry which is preliminary data.</text>
</comment>
<name>A0A8S0TE82_OLEEU</name>
<reference evidence="1 2" key="1">
    <citation type="submission" date="2019-12" db="EMBL/GenBank/DDBJ databases">
        <authorList>
            <person name="Alioto T."/>
            <person name="Alioto T."/>
            <person name="Gomez Garrido J."/>
        </authorList>
    </citation>
    <scope>NUCLEOTIDE SEQUENCE [LARGE SCALE GENOMIC DNA]</scope>
</reference>
<proteinExistence type="predicted"/>
<dbReference type="PANTHER" id="PTHR31182">
    <property type="entry name" value="C2 NT-TYPE DOMAIN-CONTAINING PROTEIN"/>
    <property type="match status" value="1"/>
</dbReference>
<sequence length="117" mass="13140">MVVMMIKWRPWPPLISRKFEVKLRVQRLEAAGGGGDWVLKGTEKDKSGVAVEIRWNGPKISLGSFRRTVKRNCTSEESGKRVDGPNGGVLWCGMKSFRRNVIFLGTSKTYFIHGGCL</sequence>
<dbReference type="PANTHER" id="PTHR31182:SF15">
    <property type="entry name" value="F26K24.5 PROTEIN"/>
    <property type="match status" value="1"/>
</dbReference>
<evidence type="ECO:0000313" key="2">
    <source>
        <dbReference type="Proteomes" id="UP000594638"/>
    </source>
</evidence>
<gene>
    <name evidence="1" type="ORF">OLEA9_A048543</name>
</gene>
<protein>
    <submittedName>
        <fullName evidence="1">Uncharacterized protein</fullName>
    </submittedName>
</protein>